<dbReference type="AlphaFoldDB" id="A0AAE0WHH1"/>
<organism evidence="1 2">
    <name type="scientific">Recurvomyces mirabilis</name>
    <dbReference type="NCBI Taxonomy" id="574656"/>
    <lineage>
        <taxon>Eukaryota</taxon>
        <taxon>Fungi</taxon>
        <taxon>Dikarya</taxon>
        <taxon>Ascomycota</taxon>
        <taxon>Pezizomycotina</taxon>
        <taxon>Dothideomycetes</taxon>
        <taxon>Dothideomycetidae</taxon>
        <taxon>Mycosphaerellales</taxon>
        <taxon>Teratosphaeriaceae</taxon>
        <taxon>Recurvomyces</taxon>
    </lineage>
</organism>
<comment type="caution">
    <text evidence="1">The sequence shown here is derived from an EMBL/GenBank/DDBJ whole genome shotgun (WGS) entry which is preliminary data.</text>
</comment>
<keyword evidence="2" id="KW-1185">Reference proteome</keyword>
<dbReference type="Proteomes" id="UP001274830">
    <property type="component" value="Unassembled WGS sequence"/>
</dbReference>
<gene>
    <name evidence="1" type="ORF">LTR78_009190</name>
</gene>
<proteinExistence type="predicted"/>
<protein>
    <submittedName>
        <fullName evidence="1">Uncharacterized protein</fullName>
    </submittedName>
</protein>
<reference evidence="1" key="1">
    <citation type="submission" date="2023-07" db="EMBL/GenBank/DDBJ databases">
        <title>Black Yeasts Isolated from many extreme environments.</title>
        <authorList>
            <person name="Coleine C."/>
            <person name="Stajich J.E."/>
            <person name="Selbmann L."/>
        </authorList>
    </citation>
    <scope>NUCLEOTIDE SEQUENCE</scope>
    <source>
        <strain evidence="1">CCFEE 5485</strain>
    </source>
</reference>
<accession>A0AAE0WHH1</accession>
<sequence>MYDEANNLELKLWALDSSTPYQDYHKDARSQGSKDGWYEIYADPRMDTPLGIEVVAHPNFPYGRCVQVLVTYKISGRLTPNYLVLNKSPAGALTTVLLSSYLDFVNGQLVSGNLSVSKLTIDEIPIAIEITFQPGRLRDIMKPTRRTTTHKPSSISR</sequence>
<evidence type="ECO:0000313" key="2">
    <source>
        <dbReference type="Proteomes" id="UP001274830"/>
    </source>
</evidence>
<name>A0AAE0WHH1_9PEZI</name>
<evidence type="ECO:0000313" key="1">
    <source>
        <dbReference type="EMBL" id="KAK3670912.1"/>
    </source>
</evidence>
<dbReference type="EMBL" id="JAUTXT010000049">
    <property type="protein sequence ID" value="KAK3670912.1"/>
    <property type="molecule type" value="Genomic_DNA"/>
</dbReference>